<keyword evidence="5 14" id="KW-0812">Transmembrane</keyword>
<dbReference type="GO" id="GO:0016020">
    <property type="term" value="C:membrane"/>
    <property type="evidence" value="ECO:0007669"/>
    <property type="project" value="UniProtKB-SubCell"/>
</dbReference>
<name>A0A2D0R571_ICTPU</name>
<keyword evidence="11" id="KW-0868">Chloride</keyword>
<dbReference type="InterPro" id="IPR004841">
    <property type="entry name" value="AA-permease/SLC12A_dom"/>
</dbReference>
<feature type="transmembrane region" description="Helical" evidence="14">
    <location>
        <begin position="229"/>
        <end position="248"/>
    </location>
</feature>
<feature type="transmembrane region" description="Helical" evidence="14">
    <location>
        <begin position="629"/>
        <end position="652"/>
    </location>
</feature>
<dbReference type="FunFam" id="1.20.1740.10:FF:000030">
    <property type="entry name" value="solute carrier family 12 member 8"/>
    <property type="match status" value="1"/>
</dbReference>
<dbReference type="GO" id="GO:0055075">
    <property type="term" value="P:potassium ion homeostasis"/>
    <property type="evidence" value="ECO:0007669"/>
    <property type="project" value="TreeGrafter"/>
</dbReference>
<evidence type="ECO:0000256" key="8">
    <source>
        <dbReference type="ARBA" id="ARBA00022989"/>
    </source>
</evidence>
<evidence type="ECO:0000259" key="15">
    <source>
        <dbReference type="Pfam" id="PF00324"/>
    </source>
</evidence>
<evidence type="ECO:0000256" key="5">
    <source>
        <dbReference type="ARBA" id="ARBA00022692"/>
    </source>
</evidence>
<keyword evidence="7" id="KW-0630">Potassium</keyword>
<dbReference type="GO" id="GO:0015379">
    <property type="term" value="F:potassium:chloride symporter activity"/>
    <property type="evidence" value="ECO:0007669"/>
    <property type="project" value="TreeGrafter"/>
</dbReference>
<evidence type="ECO:0000313" key="16">
    <source>
        <dbReference type="Proteomes" id="UP000221080"/>
    </source>
</evidence>
<organism evidence="16 19">
    <name type="scientific">Ictalurus punctatus</name>
    <name type="common">Channel catfish</name>
    <name type="synonym">Silurus punctatus</name>
    <dbReference type="NCBI Taxonomy" id="7998"/>
    <lineage>
        <taxon>Eukaryota</taxon>
        <taxon>Metazoa</taxon>
        <taxon>Chordata</taxon>
        <taxon>Craniata</taxon>
        <taxon>Vertebrata</taxon>
        <taxon>Euteleostomi</taxon>
        <taxon>Actinopterygii</taxon>
        <taxon>Neopterygii</taxon>
        <taxon>Teleostei</taxon>
        <taxon>Ostariophysi</taxon>
        <taxon>Siluriformes</taxon>
        <taxon>Ictaluridae</taxon>
        <taxon>Ictalurus</taxon>
    </lineage>
</organism>
<feature type="transmembrane region" description="Helical" evidence="14">
    <location>
        <begin position="114"/>
        <end position="139"/>
    </location>
</feature>
<evidence type="ECO:0000256" key="12">
    <source>
        <dbReference type="ARBA" id="ARBA00073711"/>
    </source>
</evidence>
<dbReference type="RefSeq" id="XP_017324957.1">
    <property type="nucleotide sequence ID" value="XM_017469468.3"/>
</dbReference>
<dbReference type="Pfam" id="PF00324">
    <property type="entry name" value="AA_permease"/>
    <property type="match status" value="1"/>
</dbReference>
<evidence type="ECO:0000313" key="19">
    <source>
        <dbReference type="RefSeq" id="XP_017324958.1"/>
    </source>
</evidence>
<evidence type="ECO:0000256" key="10">
    <source>
        <dbReference type="ARBA" id="ARBA00023136"/>
    </source>
</evidence>
<evidence type="ECO:0000256" key="9">
    <source>
        <dbReference type="ARBA" id="ARBA00023065"/>
    </source>
</evidence>
<feature type="region of interest" description="Disordered" evidence="13">
    <location>
        <begin position="506"/>
        <end position="557"/>
    </location>
</feature>
<dbReference type="InterPro" id="IPR004842">
    <property type="entry name" value="SLC12A_fam"/>
</dbReference>
<feature type="transmembrane region" description="Helical" evidence="14">
    <location>
        <begin position="369"/>
        <end position="392"/>
    </location>
</feature>
<feature type="transmembrane region" description="Helical" evidence="14">
    <location>
        <begin position="69"/>
        <end position="93"/>
    </location>
</feature>
<comment type="subcellular location">
    <subcellularLocation>
        <location evidence="1">Membrane</location>
        <topology evidence="1">Multi-pass membrane protein</topology>
    </subcellularLocation>
</comment>
<dbReference type="CTD" id="84561"/>
<reference evidence="17 18" key="2">
    <citation type="submission" date="2025-04" db="UniProtKB">
        <authorList>
            <consortium name="RefSeq"/>
        </authorList>
    </citation>
    <scope>IDENTIFICATION</scope>
    <source>
        <tissue evidence="17 18">Blood</tissue>
    </source>
</reference>
<dbReference type="KEGG" id="ipu:108266339"/>
<keyword evidence="6" id="KW-0769">Symport</keyword>
<keyword evidence="3" id="KW-0813">Transport</keyword>
<dbReference type="RefSeq" id="XP_017324958.1">
    <property type="nucleotide sequence ID" value="XM_017469469.3"/>
</dbReference>
<protein>
    <recommendedName>
        <fullName evidence="12">Solute carrier family 12 member 8</fullName>
    </recommendedName>
</protein>
<feature type="transmembrane region" description="Helical" evidence="14">
    <location>
        <begin position="284"/>
        <end position="303"/>
    </location>
</feature>
<dbReference type="AlphaFoldDB" id="A0A2D0R571"/>
<evidence type="ECO:0000256" key="7">
    <source>
        <dbReference type="ARBA" id="ARBA00022958"/>
    </source>
</evidence>
<accession>A0A2D0R571</accession>
<evidence type="ECO:0000313" key="20">
    <source>
        <dbReference type="RefSeq" id="XP_017324959.1"/>
    </source>
</evidence>
<evidence type="ECO:0000256" key="6">
    <source>
        <dbReference type="ARBA" id="ARBA00022847"/>
    </source>
</evidence>
<evidence type="ECO:0000256" key="2">
    <source>
        <dbReference type="ARBA" id="ARBA00010593"/>
    </source>
</evidence>
<feature type="compositionally biased region" description="Basic and acidic residues" evidence="13">
    <location>
        <begin position="517"/>
        <end position="527"/>
    </location>
</feature>
<dbReference type="GO" id="GO:1990573">
    <property type="term" value="P:potassium ion import across plasma membrane"/>
    <property type="evidence" value="ECO:0007669"/>
    <property type="project" value="TreeGrafter"/>
</dbReference>
<keyword evidence="8 14" id="KW-1133">Transmembrane helix</keyword>
<dbReference type="GO" id="GO:0055064">
    <property type="term" value="P:chloride ion homeostasis"/>
    <property type="evidence" value="ECO:0007669"/>
    <property type="project" value="TreeGrafter"/>
</dbReference>
<dbReference type="PANTHER" id="PTHR11827:SF6">
    <property type="entry name" value="SOLUTE CARRIER FAMILY 12 MEMBER 8"/>
    <property type="match status" value="1"/>
</dbReference>
<keyword evidence="16" id="KW-1185">Reference proteome</keyword>
<evidence type="ECO:0000256" key="14">
    <source>
        <dbReference type="SAM" id="Phobius"/>
    </source>
</evidence>
<feature type="transmembrane region" description="Helical" evidence="14">
    <location>
        <begin position="151"/>
        <end position="170"/>
    </location>
</feature>
<evidence type="ECO:0000256" key="3">
    <source>
        <dbReference type="ARBA" id="ARBA00022448"/>
    </source>
</evidence>
<evidence type="ECO:0000256" key="1">
    <source>
        <dbReference type="ARBA" id="ARBA00004141"/>
    </source>
</evidence>
<dbReference type="OrthoDB" id="2020542at2759"/>
<feature type="domain" description="Amino acid permease/ SLC12A" evidence="15">
    <location>
        <begin position="42"/>
        <end position="415"/>
    </location>
</feature>
<dbReference type="GO" id="GO:0006884">
    <property type="term" value="P:cell volume homeostasis"/>
    <property type="evidence" value="ECO:0007669"/>
    <property type="project" value="TreeGrafter"/>
</dbReference>
<feature type="transmembrane region" description="Helical" evidence="14">
    <location>
        <begin position="34"/>
        <end position="57"/>
    </location>
</feature>
<keyword evidence="10 14" id="KW-0472">Membrane</keyword>
<evidence type="ECO:0000313" key="17">
    <source>
        <dbReference type="RefSeq" id="XP_017324956.1"/>
    </source>
</evidence>
<feature type="transmembrane region" description="Helical" evidence="14">
    <location>
        <begin position="182"/>
        <end position="202"/>
    </location>
</feature>
<evidence type="ECO:0000313" key="18">
    <source>
        <dbReference type="RefSeq" id="XP_017324957.1"/>
    </source>
</evidence>
<keyword evidence="4" id="KW-0633">Potassium transport</keyword>
<dbReference type="Gene3D" id="1.20.1740.10">
    <property type="entry name" value="Amino acid/polyamine transporter I"/>
    <property type="match status" value="1"/>
</dbReference>
<feature type="transmembrane region" description="Helical" evidence="14">
    <location>
        <begin position="315"/>
        <end position="337"/>
    </location>
</feature>
<proteinExistence type="inferred from homology"/>
<reference evidence="16" key="1">
    <citation type="journal article" date="2016" name="Nat. Commun.">
        <title>The channel catfish genome sequence provides insights into the evolution of scale formation in teleosts.</title>
        <authorList>
            <person name="Liu Z."/>
            <person name="Liu S."/>
            <person name="Yao J."/>
            <person name="Bao L."/>
            <person name="Zhang J."/>
            <person name="Li Y."/>
            <person name="Jiang C."/>
            <person name="Sun L."/>
            <person name="Wang R."/>
            <person name="Zhang Y."/>
            <person name="Zhou T."/>
            <person name="Zeng Q."/>
            <person name="Fu Q."/>
            <person name="Gao S."/>
            <person name="Li N."/>
            <person name="Koren S."/>
            <person name="Jiang Y."/>
            <person name="Zimin A."/>
            <person name="Xu P."/>
            <person name="Phillippy A.M."/>
            <person name="Geng X."/>
            <person name="Song L."/>
            <person name="Sun F."/>
            <person name="Li C."/>
            <person name="Wang X."/>
            <person name="Chen A."/>
            <person name="Jin Y."/>
            <person name="Yuan Z."/>
            <person name="Yang Y."/>
            <person name="Tan S."/>
            <person name="Peatman E."/>
            <person name="Lu J."/>
            <person name="Qin Z."/>
            <person name="Dunham R."/>
            <person name="Li Z."/>
            <person name="Sonstegard T."/>
            <person name="Feng J."/>
            <person name="Danzmann R.G."/>
            <person name="Schroeder S."/>
            <person name="Scheffler B."/>
            <person name="Duke M.V."/>
            <person name="Ballard L."/>
            <person name="Kucuktas H."/>
            <person name="Kaltenboeck L."/>
            <person name="Liu H."/>
            <person name="Armbruster J."/>
            <person name="Xie Y."/>
            <person name="Kirby M.L."/>
            <person name="Tian Y."/>
            <person name="Flanagan M.E."/>
            <person name="Mu W."/>
            <person name="Waldbieser G.C."/>
        </authorList>
    </citation>
    <scope>NUCLEOTIDE SEQUENCE [LARGE SCALE GENOMIC DNA]</scope>
    <source>
        <strain evidence="16">SDA103</strain>
    </source>
</reference>
<evidence type="ECO:0000256" key="13">
    <source>
        <dbReference type="SAM" id="MobiDB-lite"/>
    </source>
</evidence>
<dbReference type="RefSeq" id="XP_017324956.1">
    <property type="nucleotide sequence ID" value="XM_017469467.3"/>
</dbReference>
<dbReference type="Proteomes" id="UP000221080">
    <property type="component" value="Chromosome 6"/>
</dbReference>
<evidence type="ECO:0000256" key="11">
    <source>
        <dbReference type="ARBA" id="ARBA00023214"/>
    </source>
</evidence>
<gene>
    <name evidence="17 18 19 20" type="primary">slc12a8</name>
</gene>
<keyword evidence="9" id="KW-0406">Ion transport</keyword>
<sequence length="721" mass="78874">MSSHVQELFHENAQGSQMNAQPWWKVKLFVWEPVLFGTWDGVFTTCMINIFGVVLFLRTGWLVGNTGVLLGLLLVSLVVLVALVTVMSGMGVCERCTVGNGGVYSMISMVLGGRVGGTVGLLYVFGQCVAGAMYITGFAESIAEVLTVESVWAVRGISVAVLLALVGINLAGVKWIVRLQLVLLAILAVSTLDFIIGTFSHLDPEHGFVGYSEELLWTNTLPDYTAGETFFTVFGVFFPAATGVMAGFNMSSDLHKPEHNIPVGTLAAVFTSYVVQHLQSPYQWFLYLVFVFLLGAICTRDALRYDFLIAEKVSLVGFLFLLGLYVSSLASCMGGLYGAPRVLQCIAQERVIPALSFLGQGTGPNKTPVAAICLTSLISMAFIFIGQVNVLAPIVTINFMLTYSIIDYSYFSVAMSYNLQVKERKPLIEKPSPRKSLVTTSHPCYGSNGALSKPSNGTLLEFTKDMDQIFTLPSADSTEEDKASDHVAKVWGRKAKVPAKETLSSSFGLDLNSNSSSEKEKDEKAHEQSIGPDDETSSQTELIESEPGGKRKLSLPTQSPIELHQIPGEMSDTNDTKAKLEGSDIRPIPNSCYAKFCNHWVSLIGALCSILIMFVIQWVYALVNFSVALLLYLYIGNISPGLPTGIAARFSFFRWVKSSLSSLGRPKQVLQDQIVVTPSLSAVDMETRQLTEENTDFALRDRYHHSSIITTTEEMVHPQLH</sequence>
<dbReference type="PANTHER" id="PTHR11827">
    <property type="entry name" value="SOLUTE CARRIER FAMILY 12, CATION COTRANSPORTERS"/>
    <property type="match status" value="1"/>
</dbReference>
<dbReference type="GeneID" id="108266339"/>
<dbReference type="RefSeq" id="XP_017324959.1">
    <property type="nucleotide sequence ID" value="XM_017469470.3"/>
</dbReference>
<comment type="similarity">
    <text evidence="2">Belongs to the SLC12A transporter family.</text>
</comment>
<feature type="transmembrane region" description="Helical" evidence="14">
    <location>
        <begin position="600"/>
        <end position="623"/>
    </location>
</feature>
<evidence type="ECO:0000256" key="4">
    <source>
        <dbReference type="ARBA" id="ARBA00022538"/>
    </source>
</evidence>